<dbReference type="AlphaFoldDB" id="A0A0F9DCV8"/>
<feature type="region of interest" description="Disordered" evidence="1">
    <location>
        <begin position="121"/>
        <end position="145"/>
    </location>
</feature>
<feature type="region of interest" description="Disordered" evidence="1">
    <location>
        <begin position="245"/>
        <end position="281"/>
    </location>
</feature>
<organism evidence="2">
    <name type="scientific">marine sediment metagenome</name>
    <dbReference type="NCBI Taxonomy" id="412755"/>
    <lineage>
        <taxon>unclassified sequences</taxon>
        <taxon>metagenomes</taxon>
        <taxon>ecological metagenomes</taxon>
    </lineage>
</organism>
<reference evidence="2" key="1">
    <citation type="journal article" date="2015" name="Nature">
        <title>Complex archaea that bridge the gap between prokaryotes and eukaryotes.</title>
        <authorList>
            <person name="Spang A."/>
            <person name="Saw J.H."/>
            <person name="Jorgensen S.L."/>
            <person name="Zaremba-Niedzwiedzka K."/>
            <person name="Martijn J."/>
            <person name="Lind A.E."/>
            <person name="van Eijk R."/>
            <person name="Schleper C."/>
            <person name="Guy L."/>
            <person name="Ettema T.J."/>
        </authorList>
    </citation>
    <scope>NUCLEOTIDE SEQUENCE</scope>
</reference>
<name>A0A0F9DCV8_9ZZZZ</name>
<protein>
    <submittedName>
        <fullName evidence="2">Uncharacterized protein</fullName>
    </submittedName>
</protein>
<evidence type="ECO:0000313" key="2">
    <source>
        <dbReference type="EMBL" id="KKL15631.1"/>
    </source>
</evidence>
<accession>A0A0F9DCV8</accession>
<evidence type="ECO:0000256" key="1">
    <source>
        <dbReference type="SAM" id="MobiDB-lite"/>
    </source>
</evidence>
<dbReference type="EMBL" id="LAZR01039989">
    <property type="protein sequence ID" value="KKL15631.1"/>
    <property type="molecule type" value="Genomic_DNA"/>
</dbReference>
<sequence length="302" mass="33104">MGKKVDKRARAKEFLTEFVAVHPEGEERTKAEELVKFLTADNSSEKAASLLSDGILRQDEFSRTMDEGREALSTKEKEVSTALEAIAKERKDVWGWYDSAKPRLDHYDQLVREGKIEALTKTGTKPGEKPGEKPAVTATTNGTGISQEDLDKKMQEFAGEAVPVMAVMSHLGMRHYKEFGEILSPKEMTELTQHTDVTRLGLEGVYDLVHKDKYDTKAKEADDKRIEEIKAEAHKAGMAAQAKAAGPGYPVAGSVEPAMPDLFEQTDEQRKAAEAESDPAAMAAAYRAKVAETSADDPGFVG</sequence>
<gene>
    <name evidence="2" type="ORF">LCGC14_2503670</name>
</gene>
<comment type="caution">
    <text evidence="2">The sequence shown here is derived from an EMBL/GenBank/DDBJ whole genome shotgun (WGS) entry which is preliminary data.</text>
</comment>
<proteinExistence type="predicted"/>